<evidence type="ECO:0000313" key="2">
    <source>
        <dbReference type="EMBL" id="ADG99783.1"/>
    </source>
</evidence>
<organism evidence="2 3">
    <name type="scientific">Bifidobacterium longum subsp. longum (strain JDM301)</name>
    <dbReference type="NCBI Taxonomy" id="759350"/>
    <lineage>
        <taxon>Bacteria</taxon>
        <taxon>Bacillati</taxon>
        <taxon>Actinomycetota</taxon>
        <taxon>Actinomycetes</taxon>
        <taxon>Bifidobacteriales</taxon>
        <taxon>Bifidobacteriaceae</taxon>
        <taxon>Bifidobacterium</taxon>
    </lineage>
</organism>
<keyword evidence="1" id="KW-0472">Membrane</keyword>
<dbReference type="Proteomes" id="UP000006740">
    <property type="component" value="Chromosome"/>
</dbReference>
<dbReference type="AlphaFoldDB" id="D6ZXY7"/>
<name>D6ZXY7_BIFLJ</name>
<dbReference type="EMBL" id="CP002010">
    <property type="protein sequence ID" value="ADG99783.1"/>
    <property type="molecule type" value="Genomic_DNA"/>
</dbReference>
<evidence type="ECO:0000313" key="3">
    <source>
        <dbReference type="Proteomes" id="UP000006740"/>
    </source>
</evidence>
<protein>
    <submittedName>
        <fullName evidence="2">Multidrug transport protein</fullName>
    </submittedName>
</protein>
<reference evidence="2 3" key="1">
    <citation type="journal article" date="2010" name="J. Bacteriol.">
        <title>Complete genome sequence of Bifidobacterium longum JDM301.</title>
        <authorList>
            <person name="Wei Y.X."/>
            <person name="Zhang Z.Y."/>
            <person name="Liu C."/>
            <person name="Zhu Y.Z."/>
            <person name="Zhu Y.Q."/>
            <person name="Zheng H."/>
            <person name="Zhao G.P."/>
            <person name="Wang S."/>
            <person name="Guo X.K."/>
        </authorList>
    </citation>
    <scope>NUCLEOTIDE SEQUENCE [LARGE SCALE GENOMIC DNA]</scope>
    <source>
        <strain evidence="2 3">JDM301</strain>
    </source>
</reference>
<sequence length="131" mass="14371">MESIRGVRHIADAAGPPSALRRNVTKIQAGLLRNERQEGGGHGGCRVREFLVLVEERHVGVVQELHFGTVADQGLGLFGQLIGYRHAFLISTAMAVPDVSIAWFYPLFMLAMPIAWLLYTVTASYVHGGTR</sequence>
<accession>D6ZXY7</accession>
<dbReference type="KEGG" id="bll:BLJ_0298"/>
<keyword evidence="1" id="KW-1133">Transmembrane helix</keyword>
<dbReference type="HOGENOM" id="CLU_1923500_0_0_11"/>
<keyword evidence="1" id="KW-0812">Transmembrane</keyword>
<proteinExistence type="predicted"/>
<gene>
    <name evidence="2" type="ordered locus">BLJ_0298</name>
</gene>
<feature type="transmembrane region" description="Helical" evidence="1">
    <location>
        <begin position="103"/>
        <end position="126"/>
    </location>
</feature>
<evidence type="ECO:0000256" key="1">
    <source>
        <dbReference type="SAM" id="Phobius"/>
    </source>
</evidence>